<protein>
    <submittedName>
        <fullName evidence="2">Uncharacterized protein</fullName>
    </submittedName>
</protein>
<accession>A0A8H4B0S8</accession>
<feature type="region of interest" description="Disordered" evidence="1">
    <location>
        <begin position="37"/>
        <end position="84"/>
    </location>
</feature>
<evidence type="ECO:0000313" key="2">
    <source>
        <dbReference type="EMBL" id="KAF0550844.1"/>
    </source>
</evidence>
<keyword evidence="4" id="KW-1185">Reference proteome</keyword>
<organism evidence="2 4">
    <name type="scientific">Gigaspora margarita</name>
    <dbReference type="NCBI Taxonomy" id="4874"/>
    <lineage>
        <taxon>Eukaryota</taxon>
        <taxon>Fungi</taxon>
        <taxon>Fungi incertae sedis</taxon>
        <taxon>Mucoromycota</taxon>
        <taxon>Glomeromycotina</taxon>
        <taxon>Glomeromycetes</taxon>
        <taxon>Diversisporales</taxon>
        <taxon>Gigasporaceae</taxon>
        <taxon>Gigaspora</taxon>
    </lineage>
</organism>
<gene>
    <name evidence="2" type="ORF">F8M41_023839</name>
    <name evidence="3" type="ORF">F8M41_023840</name>
</gene>
<evidence type="ECO:0000313" key="3">
    <source>
        <dbReference type="EMBL" id="KAF0550845.1"/>
    </source>
</evidence>
<reference evidence="2 4" key="1">
    <citation type="journal article" date="2019" name="Environ. Microbiol.">
        <title>At the nexus of three kingdoms: the genome of the mycorrhizal fungus Gigaspora margarita provides insights into plant, endobacterial and fungal interactions.</title>
        <authorList>
            <person name="Venice F."/>
            <person name="Ghignone S."/>
            <person name="Salvioli di Fossalunga A."/>
            <person name="Amselem J."/>
            <person name="Novero M."/>
            <person name="Xianan X."/>
            <person name="Sedzielewska Toro K."/>
            <person name="Morin E."/>
            <person name="Lipzen A."/>
            <person name="Grigoriev I.V."/>
            <person name="Henrissat B."/>
            <person name="Martin F.M."/>
            <person name="Bonfante P."/>
        </authorList>
    </citation>
    <scope>NUCLEOTIDE SEQUENCE [LARGE SCALE GENOMIC DNA]</scope>
    <source>
        <strain evidence="2 4">BEG34</strain>
    </source>
</reference>
<proteinExistence type="predicted"/>
<feature type="compositionally biased region" description="Polar residues" evidence="1">
    <location>
        <begin position="37"/>
        <end position="49"/>
    </location>
</feature>
<evidence type="ECO:0000313" key="4">
    <source>
        <dbReference type="Proteomes" id="UP000439903"/>
    </source>
</evidence>
<sequence>MYRNKSRTNKVISQYDIANNDLEALALPSYTSSRKTLQVNTEVSRPSNLENKEDTISKSQQQTPQYEPQQSSQKGSQNLFQKRSHQLTHGELRSFHGEPQQSNTSILSKCLYNDTDTDSSTSSKILKLTNEDHTLLQKIMQYSNRSIELALENKDAISRIEASLKDFMKTITNDNSDNDVIVEQLKPKKAKKWFIVSRVPIRIGNSNP</sequence>
<comment type="caution">
    <text evidence="2">The sequence shown here is derived from an EMBL/GenBank/DDBJ whole genome shotgun (WGS) entry which is preliminary data.</text>
</comment>
<dbReference type="EMBL" id="WTPW01000080">
    <property type="protein sequence ID" value="KAF0550844.1"/>
    <property type="molecule type" value="Genomic_DNA"/>
</dbReference>
<feature type="compositionally biased region" description="Low complexity" evidence="1">
    <location>
        <begin position="59"/>
        <end position="73"/>
    </location>
</feature>
<dbReference type="AlphaFoldDB" id="A0A8H4B0S8"/>
<evidence type="ECO:0000256" key="1">
    <source>
        <dbReference type="SAM" id="MobiDB-lite"/>
    </source>
</evidence>
<dbReference type="Proteomes" id="UP000439903">
    <property type="component" value="Unassembled WGS sequence"/>
</dbReference>
<name>A0A8H4B0S8_GIGMA</name>
<dbReference type="OrthoDB" id="2492991at2759"/>
<dbReference type="EMBL" id="WTPW01000080">
    <property type="protein sequence ID" value="KAF0550845.1"/>
    <property type="molecule type" value="Genomic_DNA"/>
</dbReference>